<sequence length="126" mass="14343">MFLQRMKLLWLAEGDQSLTNVKVKTILQEKTTVIVMIMVITMMLVKNQDYNNKVGDDQNEKHGVTDYHEDNNDRSDNEIDDDTDKYIGNNCVSHDRNDDDDKDGRDDDPVIAHCGSDAGPVPSVTW</sequence>
<reference evidence="1 2" key="1">
    <citation type="journal article" date="2022" name="bioRxiv">
        <title>The genome of the oomycete Peronosclerospora sorghi, a cosmopolitan pathogen of maize and sorghum, is inflated with dispersed pseudogenes.</title>
        <authorList>
            <person name="Fletcher K."/>
            <person name="Martin F."/>
            <person name="Isakeit T."/>
            <person name="Cavanaugh K."/>
            <person name="Magill C."/>
            <person name="Michelmore R."/>
        </authorList>
    </citation>
    <scope>NUCLEOTIDE SEQUENCE [LARGE SCALE GENOMIC DNA]</scope>
    <source>
        <strain evidence="1">P6</strain>
    </source>
</reference>
<accession>A0ACC0W4L2</accession>
<comment type="caution">
    <text evidence="1">The sequence shown here is derived from an EMBL/GenBank/DDBJ whole genome shotgun (WGS) entry which is preliminary data.</text>
</comment>
<dbReference type="Proteomes" id="UP001163321">
    <property type="component" value="Chromosome 4"/>
</dbReference>
<protein>
    <submittedName>
        <fullName evidence="1">Uncharacterized protein</fullName>
    </submittedName>
</protein>
<evidence type="ECO:0000313" key="2">
    <source>
        <dbReference type="Proteomes" id="UP001163321"/>
    </source>
</evidence>
<gene>
    <name evidence="1" type="ORF">PsorP6_006019</name>
</gene>
<name>A0ACC0W4L2_9STRA</name>
<evidence type="ECO:0000313" key="1">
    <source>
        <dbReference type="EMBL" id="KAI9913100.1"/>
    </source>
</evidence>
<dbReference type="EMBL" id="CM047583">
    <property type="protein sequence ID" value="KAI9913100.1"/>
    <property type="molecule type" value="Genomic_DNA"/>
</dbReference>
<organism evidence="1 2">
    <name type="scientific">Peronosclerospora sorghi</name>
    <dbReference type="NCBI Taxonomy" id="230839"/>
    <lineage>
        <taxon>Eukaryota</taxon>
        <taxon>Sar</taxon>
        <taxon>Stramenopiles</taxon>
        <taxon>Oomycota</taxon>
        <taxon>Peronosporomycetes</taxon>
        <taxon>Peronosporales</taxon>
        <taxon>Peronosporaceae</taxon>
        <taxon>Peronosclerospora</taxon>
    </lineage>
</organism>
<proteinExistence type="predicted"/>
<keyword evidence="2" id="KW-1185">Reference proteome</keyword>